<comment type="caution">
    <text evidence="1">The sequence shown here is derived from an EMBL/GenBank/DDBJ whole genome shotgun (WGS) entry which is preliminary data.</text>
</comment>
<dbReference type="InterPro" id="IPR035445">
    <property type="entry name" value="GYF-like_dom_sf"/>
</dbReference>
<dbReference type="KEGG" id="csl:COCSUDRAFT_32994"/>
<proteinExistence type="predicted"/>
<dbReference type="AlphaFoldDB" id="I0Z0J8"/>
<dbReference type="Gene3D" id="3.30.1490.40">
    <property type="match status" value="1"/>
</dbReference>
<protein>
    <recommendedName>
        <fullName evidence="3">GYF domain-containing protein</fullName>
    </recommendedName>
</protein>
<gene>
    <name evidence="1" type="ORF">COCSUDRAFT_32994</name>
</gene>
<name>I0Z0J8_COCSC</name>
<dbReference type="RefSeq" id="XP_005648711.1">
    <property type="nucleotide sequence ID" value="XM_005648654.1"/>
</dbReference>
<dbReference type="Proteomes" id="UP000007264">
    <property type="component" value="Unassembled WGS sequence"/>
</dbReference>
<dbReference type="OrthoDB" id="568493at2759"/>
<dbReference type="GeneID" id="17042165"/>
<keyword evidence="2" id="KW-1185">Reference proteome</keyword>
<accession>I0Z0J8</accession>
<sequence length="63" mass="7486">MEWLYLDPKGKTQGPCSIADFKKWLGGMRVQPNLRKDYEEFLSCFVWRKDFDTSRTILKKLLG</sequence>
<evidence type="ECO:0008006" key="3">
    <source>
        <dbReference type="Google" id="ProtNLM"/>
    </source>
</evidence>
<dbReference type="SUPFAM" id="SSF55277">
    <property type="entry name" value="GYF domain"/>
    <property type="match status" value="1"/>
</dbReference>
<evidence type="ECO:0000313" key="2">
    <source>
        <dbReference type="Proteomes" id="UP000007264"/>
    </source>
</evidence>
<evidence type="ECO:0000313" key="1">
    <source>
        <dbReference type="EMBL" id="EIE24167.1"/>
    </source>
</evidence>
<dbReference type="EMBL" id="AGSI01000006">
    <property type="protein sequence ID" value="EIE24167.1"/>
    <property type="molecule type" value="Genomic_DNA"/>
</dbReference>
<reference evidence="1 2" key="1">
    <citation type="journal article" date="2012" name="Genome Biol.">
        <title>The genome of the polar eukaryotic microalga coccomyxa subellipsoidea reveals traits of cold adaptation.</title>
        <authorList>
            <person name="Blanc G."/>
            <person name="Agarkova I."/>
            <person name="Grimwood J."/>
            <person name="Kuo A."/>
            <person name="Brueggeman A."/>
            <person name="Dunigan D."/>
            <person name="Gurnon J."/>
            <person name="Ladunga I."/>
            <person name="Lindquist E."/>
            <person name="Lucas S."/>
            <person name="Pangilinan J."/>
            <person name="Proschold T."/>
            <person name="Salamov A."/>
            <person name="Schmutz J."/>
            <person name="Weeks D."/>
            <person name="Yamada T."/>
            <person name="Claverie J.M."/>
            <person name="Grigoriev I."/>
            <person name="Van Etten J."/>
            <person name="Lomsadze A."/>
            <person name="Borodovsky M."/>
        </authorList>
    </citation>
    <scope>NUCLEOTIDE SEQUENCE [LARGE SCALE GENOMIC DNA]</scope>
    <source>
        <strain evidence="1 2">C-169</strain>
    </source>
</reference>
<organism evidence="1 2">
    <name type="scientific">Coccomyxa subellipsoidea (strain C-169)</name>
    <name type="common">Green microalga</name>
    <dbReference type="NCBI Taxonomy" id="574566"/>
    <lineage>
        <taxon>Eukaryota</taxon>
        <taxon>Viridiplantae</taxon>
        <taxon>Chlorophyta</taxon>
        <taxon>core chlorophytes</taxon>
        <taxon>Trebouxiophyceae</taxon>
        <taxon>Trebouxiophyceae incertae sedis</taxon>
        <taxon>Coccomyxaceae</taxon>
        <taxon>Coccomyxa</taxon>
        <taxon>Coccomyxa subellipsoidea</taxon>
    </lineage>
</organism>